<dbReference type="Pfam" id="PF07967">
    <property type="entry name" value="zf-C3HC"/>
    <property type="match status" value="1"/>
</dbReference>
<gene>
    <name evidence="4" type="ORF">TL16_g12528</name>
</gene>
<evidence type="ECO:0000256" key="2">
    <source>
        <dbReference type="ARBA" id="ARBA00023242"/>
    </source>
</evidence>
<protein>
    <recommendedName>
        <fullName evidence="3">C3HC-type domain-containing protein</fullName>
    </recommendedName>
</protein>
<dbReference type="InterPro" id="IPR012935">
    <property type="entry name" value="NuBaID_N"/>
</dbReference>
<dbReference type="PANTHER" id="PTHR15835:SF6">
    <property type="entry name" value="ZINC FINGER C3HC-TYPE PROTEIN 1"/>
    <property type="match status" value="1"/>
</dbReference>
<dbReference type="AlphaFoldDB" id="A0A9W7BT78"/>
<proteinExistence type="predicted"/>
<dbReference type="PANTHER" id="PTHR15835">
    <property type="entry name" value="NUCLEAR-INTERACTING PARTNER OF ALK"/>
    <property type="match status" value="1"/>
</dbReference>
<evidence type="ECO:0000313" key="4">
    <source>
        <dbReference type="EMBL" id="GMH93069.1"/>
    </source>
</evidence>
<dbReference type="Proteomes" id="UP001162640">
    <property type="component" value="Unassembled WGS sequence"/>
</dbReference>
<evidence type="ECO:0000259" key="3">
    <source>
        <dbReference type="Pfam" id="PF07967"/>
    </source>
</evidence>
<evidence type="ECO:0000256" key="1">
    <source>
        <dbReference type="ARBA" id="ARBA00004123"/>
    </source>
</evidence>
<organism evidence="4 5">
    <name type="scientific">Triparma laevis f. inornata</name>
    <dbReference type="NCBI Taxonomy" id="1714386"/>
    <lineage>
        <taxon>Eukaryota</taxon>
        <taxon>Sar</taxon>
        <taxon>Stramenopiles</taxon>
        <taxon>Ochrophyta</taxon>
        <taxon>Bolidophyceae</taxon>
        <taxon>Parmales</taxon>
        <taxon>Triparmaceae</taxon>
        <taxon>Triparma</taxon>
    </lineage>
</organism>
<dbReference type="GO" id="GO:0005634">
    <property type="term" value="C:nucleus"/>
    <property type="evidence" value="ECO:0007669"/>
    <property type="project" value="UniProtKB-SubCell"/>
</dbReference>
<feature type="domain" description="C3HC-type" evidence="3">
    <location>
        <begin position="26"/>
        <end position="134"/>
    </location>
</feature>
<dbReference type="EMBL" id="BLQM01000512">
    <property type="protein sequence ID" value="GMH93069.1"/>
    <property type="molecule type" value="Genomic_DNA"/>
</dbReference>
<dbReference type="GO" id="GO:0008270">
    <property type="term" value="F:zinc ion binding"/>
    <property type="evidence" value="ECO:0007669"/>
    <property type="project" value="InterPro"/>
</dbReference>
<accession>A0A9W7BT78</accession>
<comment type="caution">
    <text evidence="4">The sequence shown here is derived from an EMBL/GenBank/DDBJ whole genome shotgun (WGS) entry which is preliminary data.</text>
</comment>
<sequence>MEARLAKAMAQYSDALVHVDANTQQYDEYILRLKTFELHLWFGKPGPLSPPAAARWGWSCSDVDMLTCSRCSSHLCVKLDDSLPEDEIRSLVSSFQSQLTTAHSSSCSWRFVSNPATHSVYPEAEAGLLSLSRRMEALTSAIAGIGGGELLVEGDVVMGGRQAGMRRWKER</sequence>
<comment type="subcellular location">
    <subcellularLocation>
        <location evidence="1">Nucleus</location>
    </subcellularLocation>
</comment>
<reference evidence="5" key="1">
    <citation type="journal article" date="2023" name="Commun. Biol.">
        <title>Genome analysis of Parmales, the sister group of diatoms, reveals the evolutionary specialization of diatoms from phago-mixotrophs to photoautotrophs.</title>
        <authorList>
            <person name="Ban H."/>
            <person name="Sato S."/>
            <person name="Yoshikawa S."/>
            <person name="Yamada K."/>
            <person name="Nakamura Y."/>
            <person name="Ichinomiya M."/>
            <person name="Sato N."/>
            <person name="Blanc-Mathieu R."/>
            <person name="Endo H."/>
            <person name="Kuwata A."/>
            <person name="Ogata H."/>
        </authorList>
    </citation>
    <scope>NUCLEOTIDE SEQUENCE [LARGE SCALE GENOMIC DNA]</scope>
</reference>
<name>A0A9W7BT78_9STRA</name>
<evidence type="ECO:0000313" key="5">
    <source>
        <dbReference type="Proteomes" id="UP001162640"/>
    </source>
</evidence>
<keyword evidence="2" id="KW-0539">Nucleus</keyword>